<proteinExistence type="predicted"/>
<protein>
    <submittedName>
        <fullName evidence="1">Uncharacterized protein</fullName>
    </submittedName>
</protein>
<evidence type="ECO:0000313" key="2">
    <source>
        <dbReference type="Proteomes" id="UP000233837"/>
    </source>
</evidence>
<reference evidence="1 2" key="2">
    <citation type="journal article" date="2017" name="Nature">
        <title>The Apostasia genome and the evolution of orchids.</title>
        <authorList>
            <person name="Zhang G.Q."/>
            <person name="Liu K.W."/>
            <person name="Li Z."/>
            <person name="Lohaus R."/>
            <person name="Hsiao Y.Y."/>
            <person name="Niu S.C."/>
            <person name="Wang J.Y."/>
            <person name="Lin Y.C."/>
            <person name="Xu Q."/>
            <person name="Chen L.J."/>
            <person name="Yoshida K."/>
            <person name="Fujiwara S."/>
            <person name="Wang Z.W."/>
            <person name="Zhang Y.Q."/>
            <person name="Mitsuda N."/>
            <person name="Wang M."/>
            <person name="Liu G.H."/>
            <person name="Pecoraro L."/>
            <person name="Huang H.X."/>
            <person name="Xiao X.J."/>
            <person name="Lin M."/>
            <person name="Wu X.Y."/>
            <person name="Wu W.L."/>
            <person name="Chen Y.Y."/>
            <person name="Chang S.B."/>
            <person name="Sakamoto S."/>
            <person name="Ohme-Takagi M."/>
            <person name="Yagi M."/>
            <person name="Zeng S.J."/>
            <person name="Shen C.Y."/>
            <person name="Yeh C.M."/>
            <person name="Luo Y.B."/>
            <person name="Tsai W.C."/>
            <person name="Van de Peer Y."/>
            <person name="Liu Z.J."/>
        </authorList>
    </citation>
    <scope>NUCLEOTIDE SEQUENCE [LARGE SCALE GENOMIC DNA]</scope>
    <source>
        <tissue evidence="1">The whole plant</tissue>
    </source>
</reference>
<accession>A0A2I0WSM2</accession>
<sequence>MYGPWIQVEHKKKKALRTNFNKGEVRFTDSNLEKKVNVVINNSIETVDGDKLQEENTIEGTMHIPFDIGGKEVVNSEDIRNGAEMISQKKFVEVDAAVMTEGTLTLNNKFEVLGTLAEGGEILDGNVTPGILCMEEDATHKSLHEVTCLYKDRASFIEDSSSTLKKKGLKQFKGLGPINLKTRNRKSDGIVKEKGGGVEWVGTLFHQ</sequence>
<dbReference type="EMBL" id="KZ502442">
    <property type="protein sequence ID" value="PKU78665.1"/>
    <property type="molecule type" value="Genomic_DNA"/>
</dbReference>
<keyword evidence="2" id="KW-1185">Reference proteome</keyword>
<name>A0A2I0WSM2_9ASPA</name>
<dbReference type="Proteomes" id="UP000233837">
    <property type="component" value="Unassembled WGS sequence"/>
</dbReference>
<reference evidence="1 2" key="1">
    <citation type="journal article" date="2016" name="Sci. Rep.">
        <title>The Dendrobium catenatum Lindl. genome sequence provides insights into polysaccharide synthase, floral development and adaptive evolution.</title>
        <authorList>
            <person name="Zhang G.Q."/>
            <person name="Xu Q."/>
            <person name="Bian C."/>
            <person name="Tsai W.C."/>
            <person name="Yeh C.M."/>
            <person name="Liu K.W."/>
            <person name="Yoshida K."/>
            <person name="Zhang L.S."/>
            <person name="Chang S.B."/>
            <person name="Chen F."/>
            <person name="Shi Y."/>
            <person name="Su Y.Y."/>
            <person name="Zhang Y.Q."/>
            <person name="Chen L.J."/>
            <person name="Yin Y."/>
            <person name="Lin M."/>
            <person name="Huang H."/>
            <person name="Deng H."/>
            <person name="Wang Z.W."/>
            <person name="Zhu S.L."/>
            <person name="Zhao X."/>
            <person name="Deng C."/>
            <person name="Niu S.C."/>
            <person name="Huang J."/>
            <person name="Wang M."/>
            <person name="Liu G.H."/>
            <person name="Yang H.J."/>
            <person name="Xiao X.J."/>
            <person name="Hsiao Y.Y."/>
            <person name="Wu W.L."/>
            <person name="Chen Y.Y."/>
            <person name="Mitsuda N."/>
            <person name="Ohme-Takagi M."/>
            <person name="Luo Y.B."/>
            <person name="Van de Peer Y."/>
            <person name="Liu Z.J."/>
        </authorList>
    </citation>
    <scope>NUCLEOTIDE SEQUENCE [LARGE SCALE GENOMIC DNA]</scope>
    <source>
        <tissue evidence="1">The whole plant</tissue>
    </source>
</reference>
<evidence type="ECO:0000313" key="1">
    <source>
        <dbReference type="EMBL" id="PKU78665.1"/>
    </source>
</evidence>
<gene>
    <name evidence="1" type="ORF">MA16_Dca000008</name>
</gene>
<organism evidence="1 2">
    <name type="scientific">Dendrobium catenatum</name>
    <dbReference type="NCBI Taxonomy" id="906689"/>
    <lineage>
        <taxon>Eukaryota</taxon>
        <taxon>Viridiplantae</taxon>
        <taxon>Streptophyta</taxon>
        <taxon>Embryophyta</taxon>
        <taxon>Tracheophyta</taxon>
        <taxon>Spermatophyta</taxon>
        <taxon>Magnoliopsida</taxon>
        <taxon>Liliopsida</taxon>
        <taxon>Asparagales</taxon>
        <taxon>Orchidaceae</taxon>
        <taxon>Epidendroideae</taxon>
        <taxon>Malaxideae</taxon>
        <taxon>Dendrobiinae</taxon>
        <taxon>Dendrobium</taxon>
    </lineage>
</organism>
<dbReference type="AlphaFoldDB" id="A0A2I0WSM2"/>